<proteinExistence type="predicted"/>
<dbReference type="EMBL" id="BMAV01003380">
    <property type="protein sequence ID" value="GFY42902.1"/>
    <property type="molecule type" value="Genomic_DNA"/>
</dbReference>
<evidence type="ECO:0000313" key="1">
    <source>
        <dbReference type="EMBL" id="GFY42902.1"/>
    </source>
</evidence>
<reference evidence="1" key="1">
    <citation type="submission" date="2020-08" db="EMBL/GenBank/DDBJ databases">
        <title>Multicomponent nature underlies the extraordinary mechanical properties of spider dragline silk.</title>
        <authorList>
            <person name="Kono N."/>
            <person name="Nakamura H."/>
            <person name="Mori M."/>
            <person name="Yoshida Y."/>
            <person name="Ohtoshi R."/>
            <person name="Malay A.D."/>
            <person name="Moran D.A.P."/>
            <person name="Tomita M."/>
            <person name="Numata K."/>
            <person name="Arakawa K."/>
        </authorList>
    </citation>
    <scope>NUCLEOTIDE SEQUENCE</scope>
</reference>
<dbReference type="Proteomes" id="UP000886998">
    <property type="component" value="Unassembled WGS sequence"/>
</dbReference>
<organism evidence="1 2">
    <name type="scientific">Trichonephila inaurata madagascariensis</name>
    <dbReference type="NCBI Taxonomy" id="2747483"/>
    <lineage>
        <taxon>Eukaryota</taxon>
        <taxon>Metazoa</taxon>
        <taxon>Ecdysozoa</taxon>
        <taxon>Arthropoda</taxon>
        <taxon>Chelicerata</taxon>
        <taxon>Arachnida</taxon>
        <taxon>Araneae</taxon>
        <taxon>Araneomorphae</taxon>
        <taxon>Entelegynae</taxon>
        <taxon>Araneoidea</taxon>
        <taxon>Nephilidae</taxon>
        <taxon>Trichonephila</taxon>
        <taxon>Trichonephila inaurata</taxon>
    </lineage>
</organism>
<protein>
    <submittedName>
        <fullName evidence="1">Uncharacterized protein</fullName>
    </submittedName>
</protein>
<name>A0A8X7BUB1_9ARAC</name>
<accession>A0A8X7BUB1</accession>
<dbReference type="AlphaFoldDB" id="A0A8X7BUB1"/>
<keyword evidence="2" id="KW-1185">Reference proteome</keyword>
<comment type="caution">
    <text evidence="1">The sequence shown here is derived from an EMBL/GenBank/DDBJ whole genome shotgun (WGS) entry which is preliminary data.</text>
</comment>
<sequence length="176" mass="20453">MDTEPDLSGKPLGHPGKLCLHHHSQNGFSERWANLLGSKMFRCLNIWSDFLAQIRIIESLFVGLDNEKGGPKKWGGGISDTSDNSEKCWLWRQWILDWDQPFDHWCVYWKIRWFIVRNHHDHSGVEKKTGRGNETDAFERVDGSPANDCTLFTCLSHEKLSRDIYGMYNVENKNLC</sequence>
<gene>
    <name evidence="1" type="ORF">TNIN_75431</name>
</gene>
<dbReference type="OrthoDB" id="10351875at2759"/>
<evidence type="ECO:0000313" key="2">
    <source>
        <dbReference type="Proteomes" id="UP000886998"/>
    </source>
</evidence>